<comment type="caution">
    <text evidence="2">The sequence shown here is derived from an EMBL/GenBank/DDBJ whole genome shotgun (WGS) entry which is preliminary data.</text>
</comment>
<feature type="transmembrane region" description="Helical" evidence="1">
    <location>
        <begin position="195"/>
        <end position="212"/>
    </location>
</feature>
<reference evidence="2 3" key="1">
    <citation type="journal article" date="2024" name="Nat. Commun.">
        <title>Phylogenomics reveals the evolutionary origins of lichenization in chlorophyte algae.</title>
        <authorList>
            <person name="Puginier C."/>
            <person name="Libourel C."/>
            <person name="Otte J."/>
            <person name="Skaloud P."/>
            <person name="Haon M."/>
            <person name="Grisel S."/>
            <person name="Petersen M."/>
            <person name="Berrin J.G."/>
            <person name="Delaux P.M."/>
            <person name="Dal Grande F."/>
            <person name="Keller J."/>
        </authorList>
    </citation>
    <scope>NUCLEOTIDE SEQUENCE [LARGE SCALE GENOMIC DNA]</scope>
    <source>
        <strain evidence="2 3">SAG 2043</strain>
    </source>
</reference>
<evidence type="ECO:0008006" key="4">
    <source>
        <dbReference type="Google" id="ProtNLM"/>
    </source>
</evidence>
<dbReference type="EMBL" id="JALJOR010000001">
    <property type="protein sequence ID" value="KAK9829449.1"/>
    <property type="molecule type" value="Genomic_DNA"/>
</dbReference>
<proteinExistence type="predicted"/>
<keyword evidence="1" id="KW-0472">Membrane</keyword>
<feature type="transmembrane region" description="Helical" evidence="1">
    <location>
        <begin position="241"/>
        <end position="260"/>
    </location>
</feature>
<feature type="transmembrane region" description="Helical" evidence="1">
    <location>
        <begin position="59"/>
        <end position="78"/>
    </location>
</feature>
<evidence type="ECO:0000256" key="1">
    <source>
        <dbReference type="SAM" id="Phobius"/>
    </source>
</evidence>
<feature type="transmembrane region" description="Helical" evidence="1">
    <location>
        <begin position="155"/>
        <end position="183"/>
    </location>
</feature>
<dbReference type="PANTHER" id="PTHR33802">
    <property type="entry name" value="SI:CH211-161H7.5-RELATED"/>
    <property type="match status" value="1"/>
</dbReference>
<gene>
    <name evidence="2" type="ORF">WJX72_005930</name>
</gene>
<evidence type="ECO:0000313" key="2">
    <source>
        <dbReference type="EMBL" id="KAK9829449.1"/>
    </source>
</evidence>
<organism evidence="2 3">
    <name type="scientific">[Myrmecia] bisecta</name>
    <dbReference type="NCBI Taxonomy" id="41462"/>
    <lineage>
        <taxon>Eukaryota</taxon>
        <taxon>Viridiplantae</taxon>
        <taxon>Chlorophyta</taxon>
        <taxon>core chlorophytes</taxon>
        <taxon>Trebouxiophyceae</taxon>
        <taxon>Trebouxiales</taxon>
        <taxon>Trebouxiaceae</taxon>
        <taxon>Myrmecia</taxon>
    </lineage>
</organism>
<name>A0AAW1R743_9CHLO</name>
<accession>A0AAW1R743</accession>
<keyword evidence="1" id="KW-1133">Transmembrane helix</keyword>
<keyword evidence="3" id="KW-1185">Reference proteome</keyword>
<dbReference type="PANTHER" id="PTHR33802:SF1">
    <property type="entry name" value="XK-RELATED PROTEIN"/>
    <property type="match status" value="1"/>
</dbReference>
<dbReference type="AlphaFoldDB" id="A0AAW1R743"/>
<evidence type="ECO:0000313" key="3">
    <source>
        <dbReference type="Proteomes" id="UP001489004"/>
    </source>
</evidence>
<feature type="transmembrane region" description="Helical" evidence="1">
    <location>
        <begin position="121"/>
        <end position="143"/>
    </location>
</feature>
<sequence length="292" mass="32424">MDRDTSTSMPSWTLRVTNALGYLLLILVNVASNTGLLGPTNGEISRKFETPLTPAGWAFSIWGLIFGLQGLGAVYQLLPYGYAPDGWKQRIVNTIGYGWQLGWYFEMAWQLTFLLQSHEGMWVSMFLLIGALTSFGLTLRRLYRLKDQYGSLSNVLLYAAFFLPTSVNTAWLSVATCLGILIVPVSYGVTRHMEVYATVLAAVVTLAGVAIVQRNKDSVYGWTLVWSLVAVYGKQRSSLVKMASLVCLVIMCVASIFAMLRRRSPLLVTELSSDMRQPLARSKSRDGVPQKE</sequence>
<dbReference type="Proteomes" id="UP001489004">
    <property type="component" value="Unassembled WGS sequence"/>
</dbReference>
<protein>
    <recommendedName>
        <fullName evidence="4">Tryptophan-rich sensory protein</fullName>
    </recommendedName>
</protein>
<keyword evidence="1" id="KW-0812">Transmembrane</keyword>
<feature type="transmembrane region" description="Helical" evidence="1">
    <location>
        <begin position="20"/>
        <end position="38"/>
    </location>
</feature>